<dbReference type="EMBL" id="CP092418">
    <property type="protein sequence ID" value="USD21225.1"/>
    <property type="molecule type" value="Genomic_DNA"/>
</dbReference>
<evidence type="ECO:0008006" key="3">
    <source>
        <dbReference type="Google" id="ProtNLM"/>
    </source>
</evidence>
<gene>
    <name evidence="1" type="ORF">MJO52_19520</name>
</gene>
<accession>A0ABY4VEE5</accession>
<sequence length="156" mass="17788">MKLVIHCLVVLVVVYPMVGCGEKQIELSNIRMEKIDRLEAKKLIPDDQRLPFNVRQSVSISIVEFDFDKKTLEVLPEEGGVLKVELLRCLNGEQRETSFIYAKKINVSLSTNKREALLPVGEAYFFVDSSLVEDTCFTVVFKSLSRTTKSTIYRLP</sequence>
<organism evidence="1 2">
    <name type="scientific">Microbulbifer variabilis</name>
    <dbReference type="NCBI Taxonomy" id="266805"/>
    <lineage>
        <taxon>Bacteria</taxon>
        <taxon>Pseudomonadati</taxon>
        <taxon>Pseudomonadota</taxon>
        <taxon>Gammaproteobacteria</taxon>
        <taxon>Cellvibrionales</taxon>
        <taxon>Microbulbiferaceae</taxon>
        <taxon>Microbulbifer</taxon>
    </lineage>
</organism>
<reference evidence="1" key="1">
    <citation type="submission" date="2022-02" db="EMBL/GenBank/DDBJ databases">
        <title>Coral-associated bacteria.</title>
        <authorList>
            <person name="Tang K."/>
            <person name="Wang X."/>
        </authorList>
    </citation>
    <scope>NUCLEOTIDE SEQUENCE</scope>
    <source>
        <strain evidence="1">SCSIO 43006</strain>
    </source>
</reference>
<keyword evidence="2" id="KW-1185">Reference proteome</keyword>
<dbReference type="Proteomes" id="UP001055658">
    <property type="component" value="Chromosome"/>
</dbReference>
<proteinExistence type="predicted"/>
<protein>
    <recommendedName>
        <fullName evidence="3">Lipoprotein</fullName>
    </recommendedName>
</protein>
<evidence type="ECO:0000313" key="2">
    <source>
        <dbReference type="Proteomes" id="UP001055658"/>
    </source>
</evidence>
<name>A0ABY4VEE5_9GAMM</name>
<evidence type="ECO:0000313" key="1">
    <source>
        <dbReference type="EMBL" id="USD21225.1"/>
    </source>
</evidence>
<dbReference type="RefSeq" id="WP_252083625.1">
    <property type="nucleotide sequence ID" value="NZ_CP092418.1"/>
</dbReference>